<name>A0ACC1AAN9_9ROSI</name>
<keyword evidence="2" id="KW-1185">Reference proteome</keyword>
<organism evidence="1 2">
    <name type="scientific">Pistacia atlantica</name>
    <dbReference type="NCBI Taxonomy" id="434234"/>
    <lineage>
        <taxon>Eukaryota</taxon>
        <taxon>Viridiplantae</taxon>
        <taxon>Streptophyta</taxon>
        <taxon>Embryophyta</taxon>
        <taxon>Tracheophyta</taxon>
        <taxon>Spermatophyta</taxon>
        <taxon>Magnoliopsida</taxon>
        <taxon>eudicotyledons</taxon>
        <taxon>Gunneridae</taxon>
        <taxon>Pentapetalae</taxon>
        <taxon>rosids</taxon>
        <taxon>malvids</taxon>
        <taxon>Sapindales</taxon>
        <taxon>Anacardiaceae</taxon>
        <taxon>Pistacia</taxon>
    </lineage>
</organism>
<sequence>MYGLMKENIQLNSKVLSKLSMHEPSSFRALVDISRDAFPGTKTLCFLPERRTFRLMCKISYSDYSGFSIAFYCLSKTEQSGSYINTVAYESKFSSPKFYLRFLCIL</sequence>
<dbReference type="EMBL" id="CM047907">
    <property type="protein sequence ID" value="KAJ0083324.1"/>
    <property type="molecule type" value="Genomic_DNA"/>
</dbReference>
<proteinExistence type="predicted"/>
<evidence type="ECO:0000313" key="1">
    <source>
        <dbReference type="EMBL" id="KAJ0083324.1"/>
    </source>
</evidence>
<evidence type="ECO:0000313" key="2">
    <source>
        <dbReference type="Proteomes" id="UP001164250"/>
    </source>
</evidence>
<comment type="caution">
    <text evidence="1">The sequence shown here is derived from an EMBL/GenBank/DDBJ whole genome shotgun (WGS) entry which is preliminary data.</text>
</comment>
<gene>
    <name evidence="1" type="ORF">Patl1_30952</name>
</gene>
<accession>A0ACC1AAN9</accession>
<reference evidence="2" key="1">
    <citation type="journal article" date="2023" name="G3 (Bethesda)">
        <title>Genome assembly and association tests identify interacting loci associated with vigor, precocity, and sex in interspecific pistachio rootstocks.</title>
        <authorList>
            <person name="Palmer W."/>
            <person name="Jacygrad E."/>
            <person name="Sagayaradj S."/>
            <person name="Cavanaugh K."/>
            <person name="Han R."/>
            <person name="Bertier L."/>
            <person name="Beede B."/>
            <person name="Kafkas S."/>
            <person name="Golino D."/>
            <person name="Preece J."/>
            <person name="Michelmore R."/>
        </authorList>
    </citation>
    <scope>NUCLEOTIDE SEQUENCE [LARGE SCALE GENOMIC DNA]</scope>
</reference>
<dbReference type="Proteomes" id="UP001164250">
    <property type="component" value="Chromosome 11"/>
</dbReference>
<protein>
    <submittedName>
        <fullName evidence="1">Uncharacterized protein</fullName>
    </submittedName>
</protein>